<dbReference type="Gene3D" id="3.90.1170.50">
    <property type="entry name" value="Aldehyde oxidase/xanthine dehydrogenase, a/b hammerhead"/>
    <property type="match status" value="1"/>
</dbReference>
<dbReference type="InterPro" id="IPR052516">
    <property type="entry name" value="N-heterocyclic_Hydroxylase"/>
</dbReference>
<sequence length="765" mass="81032">MDRLLTAAPITLKDPLDLRSEARSAVALMTPDGVSNLSRRAFLGFGASALVLGALLPPMPVRAQTAAAAAAVKPGSRIPAFLVIGKDNGVTLLSPFVEGGQGINTGLAQIVGEELDVNPARFTVDCAPPGPDYAVINGLRMTGGSFSTRSSYPLMRRLGATARDMMIRAAAAKLKVKPESLTTEDGVVLHAASGKRLSYGELAPVALALPPRDDVALRDPASFRYIRQPVARLDVRAKSTGKAVYAIDQKLEGMLYAAVQHAPNQGTTVQSIANEAAVAAMPGVHSVHKLPGAVAVAADSWWRARKAMETLSVAWTAPAATGLDTVATDYASDGMLAALKSSSGAGLPAESEGDVAAAFAKAAANGAKVIEAEYDAPYLVHGQLEPPSSMARFNPDGTLELWAPNQMPELFQSVAAQAAGLAPEKVILHSPMLGGFFGRHFLYGSANPFLQAIQLAKATGRPVKMLWSREEEFRMDALRPLSHSRFRAALGADGRPTAIQARTVGEGPLGRWFGAVFKDPVDSSAVEGITEKPYAIPNRRMEYVKFPHPVTIAFWRSVGHSMNDFFYEGFLDEIADAGGQDPFALRMELLKDKPRHAKLLETVAAMSGGWKRGPYEVNGTRRARGVSMASPFGSETATIAEVSVQGGETQVHNIWVAFDPGSIVNPAIVKSQVESAVALGLSATLFEELVYKDGVRQSHNFDDYPILSRRSMPAVHVEIVESGAPMGGVGEPGLPGVPPAVVNAVAALTGRHIRSLPLAKTRIGV</sequence>
<protein>
    <submittedName>
        <fullName evidence="2">Isoquinoline 1-oxidoreductase</fullName>
    </submittedName>
</protein>
<organism evidence="2 3">
    <name type="scientific">Azospirillum palustre</name>
    <dbReference type="NCBI Taxonomy" id="2044885"/>
    <lineage>
        <taxon>Bacteria</taxon>
        <taxon>Pseudomonadati</taxon>
        <taxon>Pseudomonadota</taxon>
        <taxon>Alphaproteobacteria</taxon>
        <taxon>Rhodospirillales</taxon>
        <taxon>Azospirillaceae</taxon>
        <taxon>Azospirillum</taxon>
    </lineage>
</organism>
<dbReference type="Gene3D" id="3.30.365.10">
    <property type="entry name" value="Aldehyde oxidase/xanthine dehydrogenase, molybdopterin binding domain"/>
    <property type="match status" value="4"/>
</dbReference>
<dbReference type="Pfam" id="PF02738">
    <property type="entry name" value="MoCoBD_1"/>
    <property type="match status" value="1"/>
</dbReference>
<keyword evidence="3" id="KW-1185">Reference proteome</keyword>
<dbReference type="PANTHER" id="PTHR47495">
    <property type="entry name" value="ALDEHYDE DEHYDROGENASE"/>
    <property type="match status" value="1"/>
</dbReference>
<dbReference type="InterPro" id="IPR006311">
    <property type="entry name" value="TAT_signal"/>
</dbReference>
<dbReference type="EMBL" id="PDKW01000042">
    <property type="protein sequence ID" value="PGH55523.1"/>
    <property type="molecule type" value="Genomic_DNA"/>
</dbReference>
<feature type="domain" description="Aldehyde oxidase/xanthine dehydrogenase a/b hammerhead" evidence="1">
    <location>
        <begin position="240"/>
        <end position="319"/>
    </location>
</feature>
<dbReference type="PROSITE" id="PS51318">
    <property type="entry name" value="TAT"/>
    <property type="match status" value="1"/>
</dbReference>
<reference evidence="3" key="1">
    <citation type="submission" date="2017-10" db="EMBL/GenBank/DDBJ databases">
        <authorList>
            <person name="Kravchenko I.K."/>
            <person name="Grouzdev D.S."/>
        </authorList>
    </citation>
    <scope>NUCLEOTIDE SEQUENCE [LARGE SCALE GENOMIC DNA]</scope>
    <source>
        <strain evidence="3">B2</strain>
    </source>
</reference>
<accession>A0A2B8BDB0</accession>
<dbReference type="OrthoDB" id="9767994at2"/>
<dbReference type="RefSeq" id="WP_098738238.1">
    <property type="nucleotide sequence ID" value="NZ_PDKW01000042.1"/>
</dbReference>
<dbReference type="Pfam" id="PF20256">
    <property type="entry name" value="MoCoBD_2"/>
    <property type="match status" value="2"/>
</dbReference>
<dbReference type="InterPro" id="IPR008274">
    <property type="entry name" value="AldOxase/xan_DH_MoCoBD1"/>
</dbReference>
<comment type="caution">
    <text evidence="2">The sequence shown here is derived from an EMBL/GenBank/DDBJ whole genome shotgun (WGS) entry which is preliminary data.</text>
</comment>
<dbReference type="SUPFAM" id="SSF56003">
    <property type="entry name" value="Molybdenum cofactor-binding domain"/>
    <property type="match status" value="2"/>
</dbReference>
<dbReference type="AlphaFoldDB" id="A0A2B8BDB0"/>
<name>A0A2B8BDB0_9PROT</name>
<dbReference type="SMART" id="SM01008">
    <property type="entry name" value="Ald_Xan_dh_C"/>
    <property type="match status" value="1"/>
</dbReference>
<evidence type="ECO:0000313" key="3">
    <source>
        <dbReference type="Proteomes" id="UP000225379"/>
    </source>
</evidence>
<evidence type="ECO:0000259" key="1">
    <source>
        <dbReference type="SMART" id="SM01008"/>
    </source>
</evidence>
<dbReference type="Proteomes" id="UP000225379">
    <property type="component" value="Unassembled WGS sequence"/>
</dbReference>
<dbReference type="PANTHER" id="PTHR47495:SF2">
    <property type="entry name" value="ALDEHYDE DEHYDROGENASE"/>
    <property type="match status" value="1"/>
</dbReference>
<dbReference type="InterPro" id="IPR000674">
    <property type="entry name" value="Ald_Oxase/Xan_DH_a/b"/>
</dbReference>
<dbReference type="GO" id="GO:0016491">
    <property type="term" value="F:oxidoreductase activity"/>
    <property type="evidence" value="ECO:0007669"/>
    <property type="project" value="InterPro"/>
</dbReference>
<evidence type="ECO:0000313" key="2">
    <source>
        <dbReference type="EMBL" id="PGH55523.1"/>
    </source>
</evidence>
<dbReference type="InterPro" id="IPR037165">
    <property type="entry name" value="AldOxase/xan_DH_Mopterin-bd_sf"/>
</dbReference>
<dbReference type="InterPro" id="IPR046867">
    <property type="entry name" value="AldOxase/xan_DH_MoCoBD2"/>
</dbReference>
<proteinExistence type="predicted"/>
<dbReference type="InterPro" id="IPR012368">
    <property type="entry name" value="OxRdtase_Mopterin-bd_su_IorB"/>
</dbReference>
<dbReference type="PIRSF" id="PIRSF036389">
    <property type="entry name" value="IOR_B"/>
    <property type="match status" value="1"/>
</dbReference>
<gene>
    <name evidence="2" type="ORF">CRT60_19700</name>
</gene>